<reference evidence="2 3" key="1">
    <citation type="submission" date="2020-07" db="EMBL/GenBank/DDBJ databases">
        <title>Sequencing the genomes of 1000 actinobacteria strains.</title>
        <authorList>
            <person name="Klenk H.-P."/>
        </authorList>
    </citation>
    <scope>NUCLEOTIDE SEQUENCE [LARGE SCALE GENOMIC DNA]</scope>
    <source>
        <strain evidence="2 3">DSM 102047</strain>
    </source>
</reference>
<dbReference type="InterPro" id="IPR000801">
    <property type="entry name" value="Esterase-like"/>
</dbReference>
<evidence type="ECO:0000313" key="3">
    <source>
        <dbReference type="Proteomes" id="UP000521748"/>
    </source>
</evidence>
<dbReference type="GO" id="GO:0016747">
    <property type="term" value="F:acyltransferase activity, transferring groups other than amino-acyl groups"/>
    <property type="evidence" value="ECO:0007669"/>
    <property type="project" value="TreeGrafter"/>
</dbReference>
<feature type="transmembrane region" description="Helical" evidence="1">
    <location>
        <begin position="12"/>
        <end position="37"/>
    </location>
</feature>
<evidence type="ECO:0000313" key="2">
    <source>
        <dbReference type="EMBL" id="NYE96072.1"/>
    </source>
</evidence>
<proteinExistence type="predicted"/>
<feature type="transmembrane region" description="Helical" evidence="1">
    <location>
        <begin position="44"/>
        <end position="63"/>
    </location>
</feature>
<dbReference type="Pfam" id="PF00756">
    <property type="entry name" value="Esterase"/>
    <property type="match status" value="1"/>
</dbReference>
<dbReference type="Gene3D" id="3.40.50.1820">
    <property type="entry name" value="alpha/beta hydrolase"/>
    <property type="match status" value="1"/>
</dbReference>
<keyword evidence="1" id="KW-0472">Membrane</keyword>
<keyword evidence="1" id="KW-0812">Transmembrane</keyword>
<feature type="transmembrane region" description="Helical" evidence="1">
    <location>
        <begin position="107"/>
        <end position="124"/>
    </location>
</feature>
<dbReference type="Proteomes" id="UP000521748">
    <property type="component" value="Unassembled WGS sequence"/>
</dbReference>
<evidence type="ECO:0000256" key="1">
    <source>
        <dbReference type="SAM" id="Phobius"/>
    </source>
</evidence>
<organism evidence="2 3">
    <name type="scientific">Psychromicrobium silvestre</name>
    <dbReference type="NCBI Taxonomy" id="1645614"/>
    <lineage>
        <taxon>Bacteria</taxon>
        <taxon>Bacillati</taxon>
        <taxon>Actinomycetota</taxon>
        <taxon>Actinomycetes</taxon>
        <taxon>Micrococcales</taxon>
        <taxon>Micrococcaceae</taxon>
        <taxon>Psychromicrobium</taxon>
    </lineage>
</organism>
<dbReference type="EMBL" id="JACBYQ010000002">
    <property type="protein sequence ID" value="NYE96072.1"/>
    <property type="molecule type" value="Genomic_DNA"/>
</dbReference>
<comment type="caution">
    <text evidence="2">The sequence shown here is derived from an EMBL/GenBank/DDBJ whole genome shotgun (WGS) entry which is preliminary data.</text>
</comment>
<dbReference type="SUPFAM" id="SSF53474">
    <property type="entry name" value="alpha/beta-Hydrolases"/>
    <property type="match status" value="1"/>
</dbReference>
<name>A0A7Y9LUW3_9MICC</name>
<dbReference type="InterPro" id="IPR050583">
    <property type="entry name" value="Mycobacterial_A85_antigen"/>
</dbReference>
<feature type="transmembrane region" description="Helical" evidence="1">
    <location>
        <begin position="75"/>
        <end position="95"/>
    </location>
</feature>
<dbReference type="AlphaFoldDB" id="A0A7Y9LUW3"/>
<dbReference type="RefSeq" id="WP_343046319.1">
    <property type="nucleotide sequence ID" value="NZ_JACBYQ010000002.1"/>
</dbReference>
<accession>A0A7Y9LUW3</accession>
<protein>
    <submittedName>
        <fullName evidence="2">S-formylglutathione hydrolase FrmB</fullName>
    </submittedName>
</protein>
<gene>
    <name evidence="2" type="ORF">FHU41_002322</name>
</gene>
<keyword evidence="3" id="KW-1185">Reference proteome</keyword>
<sequence length="442" mass="47778">MFSWEDKAIAALSLTSGWVIILFPILGVLGLLWLLIGPPKHLKWAVPIALIGSALVILGAKFYTENILNLWGEPLRWRVYIFAALALAALALIAPRLIRSKHWYTRLLTPIAAVLVVLAAGLQINQVFGYYPTVGSLWGDNGVHVQGLLPSDTVDKSKLTPTTPTVREQSWHPPAGMPSAGKFVSVRIPATVSKVHSGVSYVYIPPAYRVQNPANVPVLVLIHGNPGGALDWQRGGRITQQMNTYAAEHHGIAPLVVMPDVTSGNSGTWSLCMDSKRAKGATFLGVDVPNYVKKTFGLGLAGGEQFAIGGFSYGGTCAMQLAVSFPKVYPTFFDFSGERGPYLNGGDSAIISKYFDGDAAAFAKANPLEVLKTTKFPHTTGVVLVGSTDFYRPQGEEVYRALKNAGAKVTLQVATGDHSWEVWRPAFADNLGWLMKRYGVTV</sequence>
<keyword evidence="2" id="KW-0378">Hydrolase</keyword>
<dbReference type="PANTHER" id="PTHR48098">
    <property type="entry name" value="ENTEROCHELIN ESTERASE-RELATED"/>
    <property type="match status" value="1"/>
</dbReference>
<dbReference type="GO" id="GO:0016787">
    <property type="term" value="F:hydrolase activity"/>
    <property type="evidence" value="ECO:0007669"/>
    <property type="project" value="UniProtKB-KW"/>
</dbReference>
<dbReference type="PANTHER" id="PTHR48098:SF1">
    <property type="entry name" value="DIACYLGLYCEROL ACYLTRANSFERASE_MYCOLYLTRANSFERASE AG85A"/>
    <property type="match status" value="1"/>
</dbReference>
<keyword evidence="1" id="KW-1133">Transmembrane helix</keyword>
<dbReference type="InterPro" id="IPR029058">
    <property type="entry name" value="AB_hydrolase_fold"/>
</dbReference>